<evidence type="ECO:0000313" key="2">
    <source>
        <dbReference type="Proteomes" id="UP000325315"/>
    </source>
</evidence>
<dbReference type="AlphaFoldDB" id="A0A5B6VVT7"/>
<protein>
    <submittedName>
        <fullName evidence="1">Diphthine--ammonia ligase-like isoform X1</fullName>
    </submittedName>
</protein>
<gene>
    <name evidence="1" type="primary">dph6</name>
    <name evidence="1" type="ORF">EPI10_023365</name>
</gene>
<proteinExistence type="predicted"/>
<evidence type="ECO:0000313" key="1">
    <source>
        <dbReference type="EMBL" id="KAA3472947.1"/>
    </source>
</evidence>
<name>A0A5B6VVT7_9ROSI</name>
<accession>A0A5B6VVT7</accession>
<dbReference type="EMBL" id="SMMG02000005">
    <property type="protein sequence ID" value="KAA3472947.1"/>
    <property type="molecule type" value="Genomic_DNA"/>
</dbReference>
<keyword evidence="1" id="KW-0436">Ligase</keyword>
<dbReference type="Proteomes" id="UP000325315">
    <property type="component" value="Unassembled WGS sequence"/>
</dbReference>
<comment type="caution">
    <text evidence="1">The sequence shown here is derived from an EMBL/GenBank/DDBJ whole genome shotgun (WGS) entry which is preliminary data.</text>
</comment>
<keyword evidence="2" id="KW-1185">Reference proteome</keyword>
<sequence>MIFQIGANNLHVRCLHFIKIRLSPQHPTNLIAKHQVIIIRTLTKPHVQPFEKTLCQIFVMGGNNNFLELHLPFCLSFFLCLVEGTSDTY</sequence>
<dbReference type="GO" id="GO:0016874">
    <property type="term" value="F:ligase activity"/>
    <property type="evidence" value="ECO:0007669"/>
    <property type="project" value="UniProtKB-KW"/>
</dbReference>
<organism evidence="1 2">
    <name type="scientific">Gossypium australe</name>
    <dbReference type="NCBI Taxonomy" id="47621"/>
    <lineage>
        <taxon>Eukaryota</taxon>
        <taxon>Viridiplantae</taxon>
        <taxon>Streptophyta</taxon>
        <taxon>Embryophyta</taxon>
        <taxon>Tracheophyta</taxon>
        <taxon>Spermatophyta</taxon>
        <taxon>Magnoliopsida</taxon>
        <taxon>eudicotyledons</taxon>
        <taxon>Gunneridae</taxon>
        <taxon>Pentapetalae</taxon>
        <taxon>rosids</taxon>
        <taxon>malvids</taxon>
        <taxon>Malvales</taxon>
        <taxon>Malvaceae</taxon>
        <taxon>Malvoideae</taxon>
        <taxon>Gossypium</taxon>
    </lineage>
</organism>
<reference evidence="2" key="1">
    <citation type="journal article" date="2019" name="Plant Biotechnol. J.">
        <title>Genome sequencing of the Australian wild diploid species Gossypium australe highlights disease resistance and delayed gland morphogenesis.</title>
        <authorList>
            <person name="Cai Y."/>
            <person name="Cai X."/>
            <person name="Wang Q."/>
            <person name="Wang P."/>
            <person name="Zhang Y."/>
            <person name="Cai C."/>
            <person name="Xu Y."/>
            <person name="Wang K."/>
            <person name="Zhou Z."/>
            <person name="Wang C."/>
            <person name="Geng S."/>
            <person name="Li B."/>
            <person name="Dong Q."/>
            <person name="Hou Y."/>
            <person name="Wang H."/>
            <person name="Ai P."/>
            <person name="Liu Z."/>
            <person name="Yi F."/>
            <person name="Sun M."/>
            <person name="An G."/>
            <person name="Cheng J."/>
            <person name="Zhang Y."/>
            <person name="Shi Q."/>
            <person name="Xie Y."/>
            <person name="Shi X."/>
            <person name="Chang Y."/>
            <person name="Huang F."/>
            <person name="Chen Y."/>
            <person name="Hong S."/>
            <person name="Mi L."/>
            <person name="Sun Q."/>
            <person name="Zhang L."/>
            <person name="Zhou B."/>
            <person name="Peng R."/>
            <person name="Zhang X."/>
            <person name="Liu F."/>
        </authorList>
    </citation>
    <scope>NUCLEOTIDE SEQUENCE [LARGE SCALE GENOMIC DNA]</scope>
    <source>
        <strain evidence="2">cv. PA1801</strain>
    </source>
</reference>
<dbReference type="OrthoDB" id="686384at2759"/>